<comment type="catalytic activity">
    <reaction evidence="5">
        <text>glucuronate acceptor + UDP-alpha-D-glucuronate = acceptor beta-D-glucuronoside + UDP + H(+)</text>
        <dbReference type="Rhea" id="RHEA:21032"/>
        <dbReference type="ChEBI" id="CHEBI:15378"/>
        <dbReference type="ChEBI" id="CHEBI:58052"/>
        <dbReference type="ChEBI" id="CHEBI:58223"/>
        <dbReference type="ChEBI" id="CHEBI:132367"/>
        <dbReference type="ChEBI" id="CHEBI:132368"/>
        <dbReference type="EC" id="2.4.1.17"/>
    </reaction>
</comment>
<accession>A0A7E4VK87</accession>
<keyword evidence="6" id="KW-0812">Transmembrane</keyword>
<dbReference type="CDD" id="cd03784">
    <property type="entry name" value="GT1_Gtf-like"/>
    <property type="match status" value="1"/>
</dbReference>
<evidence type="ECO:0000256" key="3">
    <source>
        <dbReference type="ARBA" id="ARBA00022676"/>
    </source>
</evidence>
<dbReference type="InterPro" id="IPR002213">
    <property type="entry name" value="UDP_glucos_trans"/>
</dbReference>
<organism evidence="8 9">
    <name type="scientific">Panagrellus redivivus</name>
    <name type="common">Microworm</name>
    <dbReference type="NCBI Taxonomy" id="6233"/>
    <lineage>
        <taxon>Eukaryota</taxon>
        <taxon>Metazoa</taxon>
        <taxon>Ecdysozoa</taxon>
        <taxon>Nematoda</taxon>
        <taxon>Chromadorea</taxon>
        <taxon>Rhabditida</taxon>
        <taxon>Tylenchina</taxon>
        <taxon>Panagrolaimomorpha</taxon>
        <taxon>Panagrolaimoidea</taxon>
        <taxon>Panagrolaimidae</taxon>
        <taxon>Panagrellus</taxon>
    </lineage>
</organism>
<dbReference type="PANTHER" id="PTHR48043">
    <property type="entry name" value="EG:EG0003.4 PROTEIN-RELATED"/>
    <property type="match status" value="1"/>
</dbReference>
<keyword evidence="4" id="KW-0808">Transferase</keyword>
<evidence type="ECO:0000256" key="5">
    <source>
        <dbReference type="ARBA" id="ARBA00047475"/>
    </source>
</evidence>
<evidence type="ECO:0000256" key="4">
    <source>
        <dbReference type="ARBA" id="ARBA00022679"/>
    </source>
</evidence>
<keyword evidence="6" id="KW-0472">Membrane</keyword>
<feature type="chain" id="PRO_5028982581" description="glucuronosyltransferase" evidence="7">
    <location>
        <begin position="17"/>
        <end position="545"/>
    </location>
</feature>
<comment type="similarity">
    <text evidence="1">Belongs to the UDP-glycosyltransferase family.</text>
</comment>
<reference evidence="9" key="2">
    <citation type="submission" date="2020-10" db="UniProtKB">
        <authorList>
            <consortium name="WormBaseParasite"/>
        </authorList>
    </citation>
    <scope>IDENTIFICATION</scope>
</reference>
<proteinExistence type="inferred from homology"/>
<protein>
    <recommendedName>
        <fullName evidence="2">glucuronosyltransferase</fullName>
        <ecNumber evidence="2">2.4.1.17</ecNumber>
    </recommendedName>
</protein>
<keyword evidence="8" id="KW-1185">Reference proteome</keyword>
<name>A0A7E4VK87_PANRE</name>
<dbReference type="Gene3D" id="3.40.50.2000">
    <property type="entry name" value="Glycogen Phosphorylase B"/>
    <property type="match status" value="1"/>
</dbReference>
<dbReference type="SUPFAM" id="SSF53756">
    <property type="entry name" value="UDP-Glycosyltransferase/glycogen phosphorylase"/>
    <property type="match status" value="1"/>
</dbReference>
<evidence type="ECO:0000313" key="9">
    <source>
        <dbReference type="WBParaSite" id="Pan_g22224.t1"/>
    </source>
</evidence>
<reference evidence="8" key="1">
    <citation type="journal article" date="2013" name="Genetics">
        <title>The draft genome and transcriptome of Panagrellus redivivus are shaped by the harsh demands of a free-living lifestyle.</title>
        <authorList>
            <person name="Srinivasan J."/>
            <person name="Dillman A.R."/>
            <person name="Macchietto M.G."/>
            <person name="Heikkinen L."/>
            <person name="Lakso M."/>
            <person name="Fracchia K.M."/>
            <person name="Antoshechkin I."/>
            <person name="Mortazavi A."/>
            <person name="Wong G."/>
            <person name="Sternberg P.W."/>
        </authorList>
    </citation>
    <scope>NUCLEOTIDE SEQUENCE [LARGE SCALE GENOMIC DNA]</scope>
    <source>
        <strain evidence="8">MT8872</strain>
    </source>
</reference>
<dbReference type="Pfam" id="PF00201">
    <property type="entry name" value="UDPGT"/>
    <property type="match status" value="1"/>
</dbReference>
<evidence type="ECO:0000256" key="2">
    <source>
        <dbReference type="ARBA" id="ARBA00012544"/>
    </source>
</evidence>
<dbReference type="InterPro" id="IPR050271">
    <property type="entry name" value="UDP-glycosyltransferase"/>
</dbReference>
<dbReference type="AlphaFoldDB" id="A0A7E4VK87"/>
<dbReference type="WBParaSite" id="Pan_g22224.t1">
    <property type="protein sequence ID" value="Pan_g22224.t1"/>
    <property type="gene ID" value="Pan_g22224"/>
</dbReference>
<feature type="signal peptide" evidence="7">
    <location>
        <begin position="1"/>
        <end position="16"/>
    </location>
</feature>
<keyword evidence="3" id="KW-0328">Glycosyltransferase</keyword>
<dbReference type="EC" id="2.4.1.17" evidence="2"/>
<dbReference type="GO" id="GO:0015020">
    <property type="term" value="F:glucuronosyltransferase activity"/>
    <property type="evidence" value="ECO:0007669"/>
    <property type="project" value="UniProtKB-EC"/>
</dbReference>
<evidence type="ECO:0000256" key="6">
    <source>
        <dbReference type="SAM" id="Phobius"/>
    </source>
</evidence>
<keyword evidence="7" id="KW-0732">Signal</keyword>
<sequence>MRLLTLLATTIAICNAAEVLISPSGLFPVHRFTMRHLAEELIKRGHTVTWFEYGLKKPDIPLPTGVKEVYVKVSTKSQLINDVYLHRNHSIHSDVWTDSENDKAHKSDGWLASIELCDQLLANSKKSFDSIVAKKFDAVVVDDLYNPCGLLHTGLQKSVFIYWSMTGLRTESAWANQSPSPPSYIPVAGTGYTDELSFLQRGHNFLSYLKELYIHQHLILNRIDKLSAKYYPTLKTSAFDMERNASINFVNHPPIYDFARPYMPRVNFVGGLHCKKAKALPAVLKKFVDSASDEKGFILLSTGFTFQWKYAPRATKLAILEAFYSLPDIKFIWQYDGEPIANLPKNIHIASWLPQQDLLGHPKCRGHISTGGLNSVIESVYHGIPVIGWPLTSWGYDNLLRVTARHSGFMLDKKSPTKQEWISAIHRIYIRHFKDEMLLFQDMVIDVPYTELNHSAFWVEFIVRHGEVPHARSGADDLNIIQYFLIDVIAFLLSVVIVFSYAVFYFVKFTLRALIFLVKLPIQLVFGGGVKPATPKKAKSAKKQN</sequence>
<evidence type="ECO:0000256" key="7">
    <source>
        <dbReference type="SAM" id="SignalP"/>
    </source>
</evidence>
<keyword evidence="6" id="KW-1133">Transmembrane helix</keyword>
<evidence type="ECO:0000256" key="1">
    <source>
        <dbReference type="ARBA" id="ARBA00009995"/>
    </source>
</evidence>
<dbReference type="Proteomes" id="UP000492821">
    <property type="component" value="Unassembled WGS sequence"/>
</dbReference>
<feature type="transmembrane region" description="Helical" evidence="6">
    <location>
        <begin position="483"/>
        <end position="507"/>
    </location>
</feature>
<dbReference type="PANTHER" id="PTHR48043:SF5">
    <property type="entry name" value="UDP-GLUCURONOSYLTRANSFERASE UGT-58-RELATED"/>
    <property type="match status" value="1"/>
</dbReference>
<evidence type="ECO:0000313" key="8">
    <source>
        <dbReference type="Proteomes" id="UP000492821"/>
    </source>
</evidence>